<accession>A0ABR8IXB3</accession>
<keyword evidence="1" id="KW-0304">Gas vesicle</keyword>
<comment type="caution">
    <text evidence="4">The sequence shown here is derived from an EMBL/GenBank/DDBJ whole genome shotgun (WGS) entry which is preliminary data.</text>
</comment>
<proteinExistence type="inferred from homology"/>
<evidence type="ECO:0000256" key="3">
    <source>
        <dbReference type="ARBA" id="ARBA00035643"/>
    </source>
</evidence>
<reference evidence="4 5" key="1">
    <citation type="journal article" date="2020" name="ISME J.">
        <title>Comparative genomics reveals insights into cyanobacterial evolution and habitat adaptation.</title>
        <authorList>
            <person name="Chen M.Y."/>
            <person name="Teng W.K."/>
            <person name="Zhao L."/>
            <person name="Hu C.X."/>
            <person name="Zhou Y.K."/>
            <person name="Han B.P."/>
            <person name="Song L.R."/>
            <person name="Shu W.S."/>
        </authorList>
    </citation>
    <scope>NUCLEOTIDE SEQUENCE [LARGE SCALE GENOMIC DNA]</scope>
    <source>
        <strain evidence="4 5">FACHB-1249</strain>
    </source>
</reference>
<evidence type="ECO:0000256" key="2">
    <source>
        <dbReference type="ARBA" id="ARBA00035108"/>
    </source>
</evidence>
<keyword evidence="5" id="KW-1185">Reference proteome</keyword>
<gene>
    <name evidence="4" type="ORF">H6G43_19065</name>
</gene>
<dbReference type="InterPro" id="IPR009430">
    <property type="entry name" value="GvpL/GvpF"/>
</dbReference>
<dbReference type="PANTHER" id="PTHR36852">
    <property type="entry name" value="PROTEIN GVPL 2"/>
    <property type="match status" value="1"/>
</dbReference>
<comment type="similarity">
    <text evidence="3">Belongs to the gas vesicle GvpF/GvpL family.</text>
</comment>
<dbReference type="RefSeq" id="WP_190651100.1">
    <property type="nucleotide sequence ID" value="NZ_JACJTM010000066.1"/>
</dbReference>
<sequence>MQHFWELENLYTYAFLEIPSSPLILPQGAANQVVLINGNELAAIVEPGILLESFQNNDEKIIKMALAHDRVICELFKQITVLPLRFGTYFTSVNNLLNHLKSHKQEYQEKLEKINGKNEFTLKLIPRIIEEVPSEGGGKDYFLAKKQRYQNQNNFLIAQAKEKQYLIDLITKVNQLPVVIQEQEEEVRIYLLVSGQDKNLLLEQFLNWQKACPRWDLILGDSLPPYHFIE</sequence>
<dbReference type="Pfam" id="PF06386">
    <property type="entry name" value="GvpL_GvpF"/>
    <property type="match status" value="1"/>
</dbReference>
<dbReference type="EMBL" id="JACJTM010000066">
    <property type="protein sequence ID" value="MBD2687265.1"/>
    <property type="molecule type" value="Genomic_DNA"/>
</dbReference>
<name>A0ABR8IXB3_APHFL</name>
<protein>
    <submittedName>
        <fullName evidence="4">GvpL/GvpF family gas vesicle protein</fullName>
    </submittedName>
</protein>
<evidence type="ECO:0000313" key="4">
    <source>
        <dbReference type="EMBL" id="MBD2687265.1"/>
    </source>
</evidence>
<organism evidence="4 5">
    <name type="scientific">Aphanizomenon flos-aquae FACHB-1249</name>
    <dbReference type="NCBI Taxonomy" id="2692889"/>
    <lineage>
        <taxon>Bacteria</taxon>
        <taxon>Bacillati</taxon>
        <taxon>Cyanobacteriota</taxon>
        <taxon>Cyanophyceae</taxon>
        <taxon>Nostocales</taxon>
        <taxon>Aphanizomenonaceae</taxon>
        <taxon>Aphanizomenon</taxon>
    </lineage>
</organism>
<evidence type="ECO:0000256" key="1">
    <source>
        <dbReference type="ARBA" id="ARBA00022987"/>
    </source>
</evidence>
<dbReference type="Proteomes" id="UP000660270">
    <property type="component" value="Unassembled WGS sequence"/>
</dbReference>
<evidence type="ECO:0000313" key="5">
    <source>
        <dbReference type="Proteomes" id="UP000660270"/>
    </source>
</evidence>
<comment type="subcellular location">
    <subcellularLocation>
        <location evidence="2">Gas vesicle</location>
    </subcellularLocation>
</comment>
<dbReference type="PANTHER" id="PTHR36852:SF1">
    <property type="entry name" value="PROTEIN GVPL 2"/>
    <property type="match status" value="1"/>
</dbReference>